<evidence type="ECO:0000313" key="1">
    <source>
        <dbReference type="EMBL" id="KAK7012359.1"/>
    </source>
</evidence>
<organism evidence="1 2">
    <name type="scientific">Favolaschia claudopus</name>
    <dbReference type="NCBI Taxonomy" id="2862362"/>
    <lineage>
        <taxon>Eukaryota</taxon>
        <taxon>Fungi</taxon>
        <taxon>Dikarya</taxon>
        <taxon>Basidiomycota</taxon>
        <taxon>Agaricomycotina</taxon>
        <taxon>Agaricomycetes</taxon>
        <taxon>Agaricomycetidae</taxon>
        <taxon>Agaricales</taxon>
        <taxon>Marasmiineae</taxon>
        <taxon>Mycenaceae</taxon>
        <taxon>Favolaschia</taxon>
    </lineage>
</organism>
<sequence length="114" mass="12889">QHPGQVEQLFKPLLDLARQYLGPFALQTLFKQMGEATFYSASALQLPAGTRTWSLRNNFQNDNAYIGTRFLLRLVQNQGLVPTHVLKITHLRTEAAHIVVLLPDGRYMCDCCMG</sequence>
<dbReference type="EMBL" id="JAWWNJ010000065">
    <property type="protein sequence ID" value="KAK7012359.1"/>
    <property type="molecule type" value="Genomic_DNA"/>
</dbReference>
<evidence type="ECO:0000313" key="2">
    <source>
        <dbReference type="Proteomes" id="UP001362999"/>
    </source>
</evidence>
<proteinExistence type="predicted"/>
<gene>
    <name evidence="1" type="ORF">R3P38DRAFT_2550097</name>
</gene>
<reference evidence="1 2" key="1">
    <citation type="journal article" date="2024" name="J Genomics">
        <title>Draft genome sequencing and assembly of Favolaschia claudopus CIRM-BRFM 2984 isolated from oak limbs.</title>
        <authorList>
            <person name="Navarro D."/>
            <person name="Drula E."/>
            <person name="Chaduli D."/>
            <person name="Cazenave R."/>
            <person name="Ahrendt S."/>
            <person name="Wang J."/>
            <person name="Lipzen A."/>
            <person name="Daum C."/>
            <person name="Barry K."/>
            <person name="Grigoriev I.V."/>
            <person name="Favel A."/>
            <person name="Rosso M.N."/>
            <person name="Martin F."/>
        </authorList>
    </citation>
    <scope>NUCLEOTIDE SEQUENCE [LARGE SCALE GENOMIC DNA]</scope>
    <source>
        <strain evidence="1 2">CIRM-BRFM 2984</strain>
    </source>
</reference>
<protein>
    <submittedName>
        <fullName evidence="1">Uncharacterized protein</fullName>
    </submittedName>
</protein>
<feature type="non-terminal residue" evidence="1">
    <location>
        <position position="1"/>
    </location>
</feature>
<accession>A0AAW0AHT4</accession>
<name>A0AAW0AHT4_9AGAR</name>
<dbReference type="Proteomes" id="UP001362999">
    <property type="component" value="Unassembled WGS sequence"/>
</dbReference>
<comment type="caution">
    <text evidence="1">The sequence shown here is derived from an EMBL/GenBank/DDBJ whole genome shotgun (WGS) entry which is preliminary data.</text>
</comment>
<dbReference type="AlphaFoldDB" id="A0AAW0AHT4"/>
<keyword evidence="2" id="KW-1185">Reference proteome</keyword>